<accession>A0ABW4J333</accession>
<feature type="domain" description="HTH tetR-type" evidence="3">
    <location>
        <begin position="4"/>
        <end position="64"/>
    </location>
</feature>
<dbReference type="SUPFAM" id="SSF46689">
    <property type="entry name" value="Homeodomain-like"/>
    <property type="match status" value="1"/>
</dbReference>
<dbReference type="PROSITE" id="PS50977">
    <property type="entry name" value="HTH_TETR_2"/>
    <property type="match status" value="1"/>
</dbReference>
<evidence type="ECO:0000313" key="5">
    <source>
        <dbReference type="Proteomes" id="UP001597267"/>
    </source>
</evidence>
<sequence>MNKQTTKWQLATALKDLMQTTALDHITIDMLTKKAKLTRNTFYYHFEDIYALLAWIYQQEIVQQAQAYTNINTWQTVYRLILDYIETNQKFCLESFHSIGRDLLENLLYEVSSDMVQRVIIDVEPNTPAELQKAISNFYGWALTMQVIQWLRNNLTESKDALIRRAEIMLNGTIENAIKNGRQSYFFGQSH</sequence>
<dbReference type="InterPro" id="IPR009057">
    <property type="entry name" value="Homeodomain-like_sf"/>
</dbReference>
<dbReference type="InterPro" id="IPR050624">
    <property type="entry name" value="HTH-type_Tx_Regulator"/>
</dbReference>
<dbReference type="Gene3D" id="1.10.357.10">
    <property type="entry name" value="Tetracycline Repressor, domain 2"/>
    <property type="match status" value="1"/>
</dbReference>
<comment type="caution">
    <text evidence="4">The sequence shown here is derived from an EMBL/GenBank/DDBJ whole genome shotgun (WGS) entry which is preliminary data.</text>
</comment>
<dbReference type="Proteomes" id="UP001597267">
    <property type="component" value="Unassembled WGS sequence"/>
</dbReference>
<evidence type="ECO:0000256" key="1">
    <source>
        <dbReference type="ARBA" id="ARBA00023125"/>
    </source>
</evidence>
<evidence type="ECO:0000256" key="2">
    <source>
        <dbReference type="PROSITE-ProRule" id="PRU00335"/>
    </source>
</evidence>
<reference evidence="5" key="1">
    <citation type="journal article" date="2019" name="Int. J. Syst. Evol. Microbiol.">
        <title>The Global Catalogue of Microorganisms (GCM) 10K type strain sequencing project: providing services to taxonomists for standard genome sequencing and annotation.</title>
        <authorList>
            <consortium name="The Broad Institute Genomics Platform"/>
            <consortium name="The Broad Institute Genome Sequencing Center for Infectious Disease"/>
            <person name="Wu L."/>
            <person name="Ma J."/>
        </authorList>
    </citation>
    <scope>NUCLEOTIDE SEQUENCE [LARGE SCALE GENOMIC DNA]</scope>
    <source>
        <strain evidence="5">CCM 8896</strain>
    </source>
</reference>
<dbReference type="PANTHER" id="PTHR43479:SF7">
    <property type="entry name" value="TETR-FAMILY TRANSCRIPTIONAL REGULATOR"/>
    <property type="match status" value="1"/>
</dbReference>
<feature type="DNA-binding region" description="H-T-H motif" evidence="2">
    <location>
        <begin position="27"/>
        <end position="46"/>
    </location>
</feature>
<dbReference type="EMBL" id="JBHTOP010000002">
    <property type="protein sequence ID" value="MFD1670782.1"/>
    <property type="molecule type" value="Genomic_DNA"/>
</dbReference>
<name>A0ABW4J333_9LACO</name>
<dbReference type="PANTHER" id="PTHR43479">
    <property type="entry name" value="ACREF/ENVCD OPERON REPRESSOR-RELATED"/>
    <property type="match status" value="1"/>
</dbReference>
<evidence type="ECO:0000313" key="4">
    <source>
        <dbReference type="EMBL" id="MFD1670782.1"/>
    </source>
</evidence>
<gene>
    <name evidence="4" type="ORF">ACFQ5M_01590</name>
</gene>
<organism evidence="4 5">
    <name type="scientific">Agrilactobacillus yilanensis</name>
    <dbReference type="NCBI Taxonomy" id="2485997"/>
    <lineage>
        <taxon>Bacteria</taxon>
        <taxon>Bacillati</taxon>
        <taxon>Bacillota</taxon>
        <taxon>Bacilli</taxon>
        <taxon>Lactobacillales</taxon>
        <taxon>Lactobacillaceae</taxon>
        <taxon>Agrilactobacillus</taxon>
    </lineage>
</organism>
<protein>
    <submittedName>
        <fullName evidence="4">TetR/AcrR family transcriptional regulator C-terminal domain-containing protein</fullName>
    </submittedName>
</protein>
<dbReference type="RefSeq" id="WP_125712720.1">
    <property type="nucleotide sequence ID" value="NZ_JBHTOP010000002.1"/>
</dbReference>
<keyword evidence="5" id="KW-1185">Reference proteome</keyword>
<proteinExistence type="predicted"/>
<dbReference type="Pfam" id="PF14278">
    <property type="entry name" value="TetR_C_8"/>
    <property type="match status" value="1"/>
</dbReference>
<keyword evidence="1 2" id="KW-0238">DNA-binding</keyword>
<evidence type="ECO:0000259" key="3">
    <source>
        <dbReference type="PROSITE" id="PS50977"/>
    </source>
</evidence>
<dbReference type="InterPro" id="IPR039532">
    <property type="entry name" value="TetR_C_Firmicutes"/>
</dbReference>
<dbReference type="InterPro" id="IPR001647">
    <property type="entry name" value="HTH_TetR"/>
</dbReference>